<protein>
    <recommendedName>
        <fullName evidence="4">Fibrous sheath-interacting protein 2</fullName>
    </recommendedName>
</protein>
<dbReference type="OMA" id="NSLPGWE"/>
<gene>
    <name evidence="2" type="ORF">FF38_14418</name>
</gene>
<evidence type="ECO:0008006" key="4">
    <source>
        <dbReference type="Google" id="ProtNLM"/>
    </source>
</evidence>
<evidence type="ECO:0000256" key="1">
    <source>
        <dbReference type="SAM" id="Coils"/>
    </source>
</evidence>
<accession>A0A0L0CG55</accession>
<comment type="caution">
    <text evidence="2">The sequence shown here is derived from an EMBL/GenBank/DDBJ whole genome shotgun (WGS) entry which is preliminary data.</text>
</comment>
<keyword evidence="3" id="KW-1185">Reference proteome</keyword>
<proteinExistence type="predicted"/>
<keyword evidence="1" id="KW-0175">Coiled coil</keyword>
<feature type="coiled-coil region" evidence="1">
    <location>
        <begin position="255"/>
        <end position="291"/>
    </location>
</feature>
<evidence type="ECO:0000313" key="2">
    <source>
        <dbReference type="EMBL" id="KNC31231.1"/>
    </source>
</evidence>
<organism evidence="2 3">
    <name type="scientific">Lucilia cuprina</name>
    <name type="common">Green bottle fly</name>
    <name type="synonym">Australian sheep blowfly</name>
    <dbReference type="NCBI Taxonomy" id="7375"/>
    <lineage>
        <taxon>Eukaryota</taxon>
        <taxon>Metazoa</taxon>
        <taxon>Ecdysozoa</taxon>
        <taxon>Arthropoda</taxon>
        <taxon>Hexapoda</taxon>
        <taxon>Insecta</taxon>
        <taxon>Pterygota</taxon>
        <taxon>Neoptera</taxon>
        <taxon>Endopterygota</taxon>
        <taxon>Diptera</taxon>
        <taxon>Brachycera</taxon>
        <taxon>Muscomorpha</taxon>
        <taxon>Oestroidea</taxon>
        <taxon>Calliphoridae</taxon>
        <taxon>Luciliinae</taxon>
        <taxon>Lucilia</taxon>
    </lineage>
</organism>
<dbReference type="STRING" id="7375.A0A0L0CG55"/>
<dbReference type="Proteomes" id="UP000037069">
    <property type="component" value="Unassembled WGS sequence"/>
</dbReference>
<reference evidence="2 3" key="1">
    <citation type="journal article" date="2015" name="Nat. Commun.">
        <title>Lucilia cuprina genome unlocks parasitic fly biology to underpin future interventions.</title>
        <authorList>
            <person name="Anstead C.A."/>
            <person name="Korhonen P.K."/>
            <person name="Young N.D."/>
            <person name="Hall R.S."/>
            <person name="Jex A.R."/>
            <person name="Murali S.C."/>
            <person name="Hughes D.S."/>
            <person name="Lee S.F."/>
            <person name="Perry T."/>
            <person name="Stroehlein A.J."/>
            <person name="Ansell B.R."/>
            <person name="Breugelmans B."/>
            <person name="Hofmann A."/>
            <person name="Qu J."/>
            <person name="Dugan S."/>
            <person name="Lee S.L."/>
            <person name="Chao H."/>
            <person name="Dinh H."/>
            <person name="Han Y."/>
            <person name="Doddapaneni H.V."/>
            <person name="Worley K.C."/>
            <person name="Muzny D.M."/>
            <person name="Ioannidis P."/>
            <person name="Waterhouse R.M."/>
            <person name="Zdobnov E.M."/>
            <person name="James P.J."/>
            <person name="Bagnall N.H."/>
            <person name="Kotze A.C."/>
            <person name="Gibbs R.A."/>
            <person name="Richards S."/>
            <person name="Batterham P."/>
            <person name="Gasser R.B."/>
        </authorList>
    </citation>
    <scope>NUCLEOTIDE SEQUENCE [LARGE SCALE GENOMIC DNA]</scope>
    <source>
        <strain evidence="2 3">LS</strain>
        <tissue evidence="2">Full body</tissue>
    </source>
</reference>
<dbReference type="OrthoDB" id="8197715at2759"/>
<sequence>MIELLSLPRRPKRNICIPNIKVQSGLPINSLPGWEHIPLNSKLPMLKCPGNQVIFSKNKIGRSLKHLKHEFDSSGHDRFPEYNPLHDSNLKTYYTNETNLKRLRENGEITLNNDVICNLKDFNEFRQQLHKSHLYYILQEINRMEAEQIDRLLIANAECITNRDHHNLSAREHTYSKILHRKCCLDQQRAERYKILNERTLEKLAYIQMIQTIKQTAVQHRKSLRQLKFQKYAEVRNDLQRKQLISLKKLFQFKKDRLQKNLHRLYESRQLQEQEKQRKSWNKRLAQRIANQEKVERLLIQAQLKRNHFMENHKQKYKKMWSKIQQEIKNKALKNHMKMYNSRKKQREQNESKKTFPKPPFTYSSLCTEFQENFENLLDSEVCKALNAALDMEDNVKVPFEPDDPIYKAAQFITQHILTKFHKDLSADKMAFTSVYDRMDKFFEEAKNFVIFRATQIIASFQDPEKHLGSQLFRRGSVGRVSFSKIPSTIGMSSYQIHPLIEVRDVSNRKPTPAGSLTSVVVDSTTSLVQKTNCSNLCRNELVFIEHYVTKFKRELIVGMGSRVFAAIQCHFEQKVMDVRQELLDIDRNFLLNQVTKSILSYAVNPLNLEAILKLCISTLAGDIIWNLQNQFLKPRRVCTRVAQPCVYNSKY</sequence>
<evidence type="ECO:0000313" key="3">
    <source>
        <dbReference type="Proteomes" id="UP000037069"/>
    </source>
</evidence>
<dbReference type="EMBL" id="JRES01000438">
    <property type="protein sequence ID" value="KNC31231.1"/>
    <property type="molecule type" value="Genomic_DNA"/>
</dbReference>
<name>A0A0L0CG55_LUCCU</name>
<dbReference type="AlphaFoldDB" id="A0A0L0CG55"/>